<dbReference type="EMBL" id="CAGKOT010000023">
    <property type="protein sequence ID" value="CAB5366894.1"/>
    <property type="molecule type" value="Genomic_DNA"/>
</dbReference>
<dbReference type="OrthoDB" id="2391601at2759"/>
<evidence type="ECO:0000313" key="3">
    <source>
        <dbReference type="Proteomes" id="UP000684084"/>
    </source>
</evidence>
<evidence type="ECO:0000256" key="1">
    <source>
        <dbReference type="SAM" id="MobiDB-lite"/>
    </source>
</evidence>
<dbReference type="AlphaFoldDB" id="A0A915ZA08"/>
<organism evidence="2 3">
    <name type="scientific">Rhizophagus irregularis</name>
    <dbReference type="NCBI Taxonomy" id="588596"/>
    <lineage>
        <taxon>Eukaryota</taxon>
        <taxon>Fungi</taxon>
        <taxon>Fungi incertae sedis</taxon>
        <taxon>Mucoromycota</taxon>
        <taxon>Glomeromycotina</taxon>
        <taxon>Glomeromycetes</taxon>
        <taxon>Glomerales</taxon>
        <taxon>Glomeraceae</taxon>
        <taxon>Rhizophagus</taxon>
    </lineage>
</organism>
<reference evidence="2" key="1">
    <citation type="submission" date="2020-05" db="EMBL/GenBank/DDBJ databases">
        <authorList>
            <person name="Rincon C."/>
            <person name="Sanders R I."/>
            <person name="Robbins C."/>
            <person name="Chaturvedi A."/>
        </authorList>
    </citation>
    <scope>NUCLEOTIDE SEQUENCE</scope>
    <source>
        <strain evidence="2">CHB12</strain>
    </source>
</reference>
<evidence type="ECO:0000313" key="2">
    <source>
        <dbReference type="EMBL" id="CAB5366894.1"/>
    </source>
</evidence>
<comment type="caution">
    <text evidence="2">The sequence shown here is derived from an EMBL/GenBank/DDBJ whole genome shotgun (WGS) entry which is preliminary data.</text>
</comment>
<feature type="region of interest" description="Disordered" evidence="1">
    <location>
        <begin position="1"/>
        <end position="39"/>
    </location>
</feature>
<dbReference type="VEuPathDB" id="FungiDB:RhiirFUN_018594"/>
<protein>
    <submittedName>
        <fullName evidence="2">Uncharacterized protein</fullName>
    </submittedName>
</protein>
<proteinExistence type="predicted"/>
<accession>A0A915ZA08</accession>
<gene>
    <name evidence="2" type="ORF">CHRIB12_LOCUS11012</name>
</gene>
<name>A0A915ZA08_9GLOM</name>
<dbReference type="Proteomes" id="UP000684084">
    <property type="component" value="Unassembled WGS sequence"/>
</dbReference>
<sequence>MPPKPSLPSPQRVRTPSPPRAPSPRQSDDINPPKGFGGVINEKVVEPVKEAIKDKVYTSDDLLDRSGI</sequence>